<feature type="transmembrane region" description="Helical" evidence="8">
    <location>
        <begin position="316"/>
        <end position="333"/>
    </location>
</feature>
<dbReference type="CDD" id="cd17502">
    <property type="entry name" value="MFS_Azr1_MDR_like"/>
    <property type="match status" value="1"/>
</dbReference>
<comment type="subcellular location">
    <subcellularLocation>
        <location evidence="1">Cell inner membrane</location>
        <topology evidence="1">Multi-pass membrane protein</topology>
    </subcellularLocation>
</comment>
<comment type="caution">
    <text evidence="10">The sequence shown here is derived from an EMBL/GenBank/DDBJ whole genome shotgun (WGS) entry which is preliminary data.</text>
</comment>
<evidence type="ECO:0000313" key="11">
    <source>
        <dbReference type="Proteomes" id="UP000252770"/>
    </source>
</evidence>
<dbReference type="EMBL" id="QOUI01000016">
    <property type="protein sequence ID" value="RCK67986.1"/>
    <property type="molecule type" value="Genomic_DNA"/>
</dbReference>
<dbReference type="SUPFAM" id="SSF103473">
    <property type="entry name" value="MFS general substrate transporter"/>
    <property type="match status" value="1"/>
</dbReference>
<dbReference type="Proteomes" id="UP000252770">
    <property type="component" value="Unassembled WGS sequence"/>
</dbReference>
<evidence type="ECO:0000259" key="9">
    <source>
        <dbReference type="PROSITE" id="PS50850"/>
    </source>
</evidence>
<feature type="transmembrane region" description="Helical" evidence="8">
    <location>
        <begin position="31"/>
        <end position="49"/>
    </location>
</feature>
<accession>A0A367YQ19</accession>
<feature type="domain" description="Major facilitator superfamily (MFS) profile" evidence="9">
    <location>
        <begin position="1"/>
        <end position="451"/>
    </location>
</feature>
<gene>
    <name evidence="10" type="ORF">DT076_18605</name>
</gene>
<dbReference type="InterPro" id="IPR036259">
    <property type="entry name" value="MFS_trans_sf"/>
</dbReference>
<name>A0A367YQ19_9ACTN</name>
<dbReference type="GO" id="GO:0005886">
    <property type="term" value="C:plasma membrane"/>
    <property type="evidence" value="ECO:0007669"/>
    <property type="project" value="UniProtKB-SubCell"/>
</dbReference>
<dbReference type="GO" id="GO:0022857">
    <property type="term" value="F:transmembrane transporter activity"/>
    <property type="evidence" value="ECO:0007669"/>
    <property type="project" value="InterPro"/>
</dbReference>
<feature type="transmembrane region" description="Helical" evidence="8">
    <location>
        <begin position="86"/>
        <end position="107"/>
    </location>
</feature>
<feature type="transmembrane region" description="Helical" evidence="8">
    <location>
        <begin position="182"/>
        <end position="202"/>
    </location>
</feature>
<feature type="transmembrane region" description="Helical" evidence="8">
    <location>
        <begin position="339"/>
        <end position="363"/>
    </location>
</feature>
<evidence type="ECO:0000256" key="8">
    <source>
        <dbReference type="SAM" id="Phobius"/>
    </source>
</evidence>
<evidence type="ECO:0000256" key="1">
    <source>
        <dbReference type="ARBA" id="ARBA00004429"/>
    </source>
</evidence>
<keyword evidence="3" id="KW-0813">Transport</keyword>
<protein>
    <submittedName>
        <fullName evidence="10">MFS transporter</fullName>
    </submittedName>
</protein>
<keyword evidence="5 8" id="KW-0812">Transmembrane</keyword>
<dbReference type="PANTHER" id="PTHR23501">
    <property type="entry name" value="MAJOR FACILITATOR SUPERFAMILY"/>
    <property type="match status" value="1"/>
</dbReference>
<feature type="transmembrane region" description="Helical" evidence="8">
    <location>
        <begin position="375"/>
        <end position="401"/>
    </location>
</feature>
<dbReference type="InterPro" id="IPR020846">
    <property type="entry name" value="MFS_dom"/>
</dbReference>
<proteinExistence type="inferred from homology"/>
<reference evidence="10 11" key="1">
    <citation type="submission" date="2018-07" db="EMBL/GenBank/DDBJ databases">
        <title>Desertimonas flava gen. nov. sp. nov.</title>
        <authorList>
            <person name="Liu S."/>
        </authorList>
    </citation>
    <scope>NUCLEOTIDE SEQUENCE [LARGE SCALE GENOMIC DNA]</scope>
    <source>
        <strain evidence="10 11">16Sb5-5</strain>
    </source>
</reference>
<dbReference type="FunFam" id="1.20.1720.10:FF:000004">
    <property type="entry name" value="EmrB/QacA family drug resistance transporter"/>
    <property type="match status" value="1"/>
</dbReference>
<evidence type="ECO:0000256" key="7">
    <source>
        <dbReference type="ARBA" id="ARBA00023136"/>
    </source>
</evidence>
<evidence type="ECO:0000313" key="10">
    <source>
        <dbReference type="EMBL" id="RCK67986.1"/>
    </source>
</evidence>
<feature type="transmembrane region" description="Helical" evidence="8">
    <location>
        <begin position="147"/>
        <end position="166"/>
    </location>
</feature>
<dbReference type="AlphaFoldDB" id="A0A367YQ19"/>
<feature type="transmembrane region" description="Helical" evidence="8">
    <location>
        <begin position="61"/>
        <end position="80"/>
    </location>
</feature>
<keyword evidence="4" id="KW-1003">Cell membrane</keyword>
<dbReference type="Gene3D" id="1.20.1720.10">
    <property type="entry name" value="Multidrug resistance protein D"/>
    <property type="match status" value="1"/>
</dbReference>
<feature type="transmembrane region" description="Helical" evidence="8">
    <location>
        <begin position="208"/>
        <end position="228"/>
    </location>
</feature>
<organism evidence="10 11">
    <name type="scientific">Desertihabitans brevis</name>
    <dbReference type="NCBI Taxonomy" id="2268447"/>
    <lineage>
        <taxon>Bacteria</taxon>
        <taxon>Bacillati</taxon>
        <taxon>Actinomycetota</taxon>
        <taxon>Actinomycetes</taxon>
        <taxon>Propionibacteriales</taxon>
        <taxon>Propionibacteriaceae</taxon>
        <taxon>Desertihabitans</taxon>
    </lineage>
</organism>
<feature type="transmembrane region" description="Helical" evidence="8">
    <location>
        <begin position="248"/>
        <end position="270"/>
    </location>
</feature>
<sequence>MLGTGLVAIDSTILATAVPALVADLGGFSQFPWLFSIYLLASAVVTPVCGKLADLVGRRTVVLAGIGVFVLGSVLCGLAWSMPALIAFRAVQGLGAGAVQPMTMTIVGDLYSVAERAKVQGYVASVWAASSVVGPTLGGLFVDLLDWRWIFFVNVPLGALAAWMLARNLREPARTGDRRIDWAGAALLTAGASLLILGLLSGGVQWEWVSAPSLLSLGGGVAALLALWRVERRAAEPILPGWAFTRRVLNGTYLSNVGVGVLLIGLTSYLPVFSQEVLGTSALVAGFALAALTLGWPIAAANAARLYLRVGFRDTGLVGSVLALAGTASMLVLDVDSSVWQVAAGCFGVGLGLGLIAAPTLIAAQSTVGWEQRGVVTGVTTFARSMGSALGLAVFGAVVNARVGTAVGGHGGGASDVPPELLAAGVHDVLLVSTGVALAMLVALLVLPRRIDTAGPPAQVQ</sequence>
<evidence type="ECO:0000256" key="4">
    <source>
        <dbReference type="ARBA" id="ARBA00022475"/>
    </source>
</evidence>
<dbReference type="PANTHER" id="PTHR23501:SF191">
    <property type="entry name" value="VACUOLAR BASIC AMINO ACID TRANSPORTER 4"/>
    <property type="match status" value="1"/>
</dbReference>
<dbReference type="Pfam" id="PF07690">
    <property type="entry name" value="MFS_1"/>
    <property type="match status" value="1"/>
</dbReference>
<feature type="transmembrane region" description="Helical" evidence="8">
    <location>
        <begin position="282"/>
        <end position="304"/>
    </location>
</feature>
<evidence type="ECO:0000256" key="3">
    <source>
        <dbReference type="ARBA" id="ARBA00022448"/>
    </source>
</evidence>
<feature type="transmembrane region" description="Helical" evidence="8">
    <location>
        <begin position="119"/>
        <end position="141"/>
    </location>
</feature>
<comment type="similarity">
    <text evidence="2">Belongs to the major facilitator superfamily. TCR/Tet family.</text>
</comment>
<evidence type="ECO:0000256" key="6">
    <source>
        <dbReference type="ARBA" id="ARBA00022989"/>
    </source>
</evidence>
<feature type="transmembrane region" description="Helical" evidence="8">
    <location>
        <begin position="421"/>
        <end position="447"/>
    </location>
</feature>
<dbReference type="PROSITE" id="PS50850">
    <property type="entry name" value="MFS"/>
    <property type="match status" value="1"/>
</dbReference>
<evidence type="ECO:0000256" key="2">
    <source>
        <dbReference type="ARBA" id="ARBA00007520"/>
    </source>
</evidence>
<evidence type="ECO:0000256" key="5">
    <source>
        <dbReference type="ARBA" id="ARBA00022692"/>
    </source>
</evidence>
<keyword evidence="6 8" id="KW-1133">Transmembrane helix</keyword>
<keyword evidence="7 8" id="KW-0472">Membrane</keyword>
<dbReference type="InterPro" id="IPR011701">
    <property type="entry name" value="MFS"/>
</dbReference>
<dbReference type="Gene3D" id="1.20.1250.20">
    <property type="entry name" value="MFS general substrate transporter like domains"/>
    <property type="match status" value="1"/>
</dbReference>
<keyword evidence="11" id="KW-1185">Reference proteome</keyword>